<feature type="region of interest" description="Disordered" evidence="1">
    <location>
        <begin position="93"/>
        <end position="120"/>
    </location>
</feature>
<proteinExistence type="predicted"/>
<name>A0A6J4VDN0_9BACT</name>
<evidence type="ECO:0000313" key="2">
    <source>
        <dbReference type="EMBL" id="CAA9571147.1"/>
    </source>
</evidence>
<dbReference type="EMBL" id="CADCWM010000593">
    <property type="protein sequence ID" value="CAA9571147.1"/>
    <property type="molecule type" value="Genomic_DNA"/>
</dbReference>
<evidence type="ECO:0000256" key="1">
    <source>
        <dbReference type="SAM" id="MobiDB-lite"/>
    </source>
</evidence>
<feature type="compositionally biased region" description="Low complexity" evidence="1">
    <location>
        <begin position="93"/>
        <end position="108"/>
    </location>
</feature>
<accession>A0A6J4VDN0</accession>
<organism evidence="2">
    <name type="scientific">uncultured Thermomicrobiales bacterium</name>
    <dbReference type="NCBI Taxonomy" id="1645740"/>
    <lineage>
        <taxon>Bacteria</taxon>
        <taxon>Pseudomonadati</taxon>
        <taxon>Thermomicrobiota</taxon>
        <taxon>Thermomicrobia</taxon>
        <taxon>Thermomicrobiales</taxon>
        <taxon>environmental samples</taxon>
    </lineage>
</organism>
<reference evidence="2" key="1">
    <citation type="submission" date="2020-02" db="EMBL/GenBank/DDBJ databases">
        <authorList>
            <person name="Meier V. D."/>
        </authorList>
    </citation>
    <scope>NUCLEOTIDE SEQUENCE</scope>
    <source>
        <strain evidence="2">AVDCRST_MAG88</strain>
    </source>
</reference>
<gene>
    <name evidence="2" type="ORF">AVDCRST_MAG88-2342</name>
</gene>
<sequence>MRLRRLACARHAACGDRSRGVPGARQRVRVPARRVRRALAERAGGLPPGWLARISPHLTPKGREWRWLKRAVHGHLAHTGRDFVGEIIARAAPAGRGAPGSRRPPQGADRTPWWATEGRG</sequence>
<protein>
    <submittedName>
        <fullName evidence="2">Uncharacterized protein</fullName>
    </submittedName>
</protein>
<dbReference type="AlphaFoldDB" id="A0A6J4VDN0"/>